<dbReference type="SUPFAM" id="SSF52540">
    <property type="entry name" value="P-loop containing nucleoside triphosphate hydrolases"/>
    <property type="match status" value="1"/>
</dbReference>
<dbReference type="Pfam" id="PF00533">
    <property type="entry name" value="BRCT"/>
    <property type="match status" value="1"/>
</dbReference>
<dbReference type="InterPro" id="IPR036420">
    <property type="entry name" value="BRCT_dom_sf"/>
</dbReference>
<name>A0ABQ7HW55_9MICR</name>
<dbReference type="InterPro" id="IPR003593">
    <property type="entry name" value="AAA+_ATPase"/>
</dbReference>
<evidence type="ECO:0000313" key="5">
    <source>
        <dbReference type="EMBL" id="KAF7680978.1"/>
    </source>
</evidence>
<organism evidence="5 6">
    <name type="scientific">Astathelohania contejeani</name>
    <dbReference type="NCBI Taxonomy" id="164912"/>
    <lineage>
        <taxon>Eukaryota</taxon>
        <taxon>Fungi</taxon>
        <taxon>Fungi incertae sedis</taxon>
        <taxon>Microsporidia</taxon>
        <taxon>Astathelohaniidae</taxon>
        <taxon>Astathelohania</taxon>
    </lineage>
</organism>
<evidence type="ECO:0000256" key="2">
    <source>
        <dbReference type="ARBA" id="ARBA00020401"/>
    </source>
</evidence>
<dbReference type="Gene3D" id="3.40.50.300">
    <property type="entry name" value="P-loop containing nucleotide triphosphate hydrolases"/>
    <property type="match status" value="1"/>
</dbReference>
<dbReference type="Gene3D" id="1.20.272.10">
    <property type="match status" value="1"/>
</dbReference>
<dbReference type="Pfam" id="PF08519">
    <property type="entry name" value="RFC1"/>
    <property type="match status" value="1"/>
</dbReference>
<dbReference type="InterPro" id="IPR001357">
    <property type="entry name" value="BRCT_dom"/>
</dbReference>
<dbReference type="SMART" id="SM00292">
    <property type="entry name" value="BRCT"/>
    <property type="match status" value="1"/>
</dbReference>
<dbReference type="SMART" id="SM00382">
    <property type="entry name" value="AAA"/>
    <property type="match status" value="1"/>
</dbReference>
<keyword evidence="6" id="KW-1185">Reference proteome</keyword>
<dbReference type="CDD" id="cd17748">
    <property type="entry name" value="BRCT_DNA_ligase_like"/>
    <property type="match status" value="1"/>
</dbReference>
<protein>
    <recommendedName>
        <fullName evidence="2">Replication factor C subunit 1</fullName>
    </recommendedName>
</protein>
<evidence type="ECO:0000256" key="3">
    <source>
        <dbReference type="ARBA" id="ARBA00022705"/>
    </source>
</evidence>
<dbReference type="InterPro" id="IPR003959">
    <property type="entry name" value="ATPase_AAA_core"/>
</dbReference>
<dbReference type="PIRSF" id="PIRSF036578">
    <property type="entry name" value="RFC1"/>
    <property type="match status" value="1"/>
</dbReference>
<dbReference type="Pfam" id="PF00004">
    <property type="entry name" value="AAA"/>
    <property type="match status" value="1"/>
</dbReference>
<dbReference type="Gene3D" id="3.40.50.10190">
    <property type="entry name" value="BRCT domain"/>
    <property type="match status" value="1"/>
</dbReference>
<gene>
    <name evidence="5" type="primary">Gnf1</name>
    <name evidence="5" type="ORF">TCON_2408</name>
</gene>
<keyword evidence="3" id="KW-0235">DNA replication</keyword>
<dbReference type="InterPro" id="IPR008921">
    <property type="entry name" value="DNA_pol3_clamp-load_cplx_C"/>
</dbReference>
<dbReference type="PROSITE" id="PS50172">
    <property type="entry name" value="BRCT"/>
    <property type="match status" value="1"/>
</dbReference>
<dbReference type="CDD" id="cd00009">
    <property type="entry name" value="AAA"/>
    <property type="match status" value="1"/>
</dbReference>
<proteinExistence type="inferred from homology"/>
<dbReference type="SUPFAM" id="SSF52113">
    <property type="entry name" value="BRCT domain"/>
    <property type="match status" value="1"/>
</dbReference>
<evidence type="ECO:0000259" key="4">
    <source>
        <dbReference type="PROSITE" id="PS50172"/>
    </source>
</evidence>
<dbReference type="PANTHER" id="PTHR23389:SF6">
    <property type="entry name" value="REPLICATION FACTOR C SUBUNIT 1"/>
    <property type="match status" value="1"/>
</dbReference>
<dbReference type="Proteomes" id="UP001516464">
    <property type="component" value="Unassembled WGS sequence"/>
</dbReference>
<accession>A0ABQ7HW55</accession>
<comment type="caution">
    <text evidence="5">The sequence shown here is derived from an EMBL/GenBank/DDBJ whole genome shotgun (WGS) entry which is preliminary data.</text>
</comment>
<comment type="similarity">
    <text evidence="1">Belongs to the activator 1 large subunit family.</text>
</comment>
<evidence type="ECO:0000256" key="1">
    <source>
        <dbReference type="ARBA" id="ARBA00006116"/>
    </source>
</evidence>
<evidence type="ECO:0000313" key="6">
    <source>
        <dbReference type="Proteomes" id="UP001516464"/>
    </source>
</evidence>
<dbReference type="InterPro" id="IPR012178">
    <property type="entry name" value="RFC1"/>
</dbReference>
<dbReference type="Gene3D" id="1.10.8.60">
    <property type="match status" value="1"/>
</dbReference>
<feature type="domain" description="BRCT" evidence="4">
    <location>
        <begin position="1"/>
        <end position="90"/>
    </location>
</feature>
<dbReference type="EMBL" id="SBIQ01000292">
    <property type="protein sequence ID" value="KAF7680978.1"/>
    <property type="molecule type" value="Genomic_DNA"/>
</dbReference>
<sequence>MKNQPFANKTFVFTGELSIPRDEAQSKVIMLGGRVTIQPSGKTTHLVAGSEPGPSKLKRARDLGITILSEEEFNLLIKENENEFDDEIVVDLPKESKDENQKDEIKMCIWAEKWRPTCAAELVGNQSNLRSLMGFLRGETKFKAALLSGQPGIGKTTAAYIACREIGLETIEFNASDVRNKGAITNRIRSVIGHHSLSTSLKITRKVLIMDEIDGMTSDRGGLTELLQVIKQSAIPIICICNDRMNPKIRTIANYCLDLHFRKPDPRMIHQRIKYILSEEGKQLPDSLITEAIKVSNGDIRYTLNTIQNLVLRKTASHSQFSGLIKKNAMKGIFEVGAEMFQRKRVDEKMDLYFEDYDMVPLFVHENFLKCNYKIGEAARACEDISYGDLVDRHIHGPNQEWSLSPVHAFFSCILPIHDRILVKRLDFPGWLGHNSKRLKNTRLLNEIVHHMTRNATDFRLYESELIFKTYLRNLEEGNIDECLSLIINYNLLKSDLENLSGILIYGSQLIKGINSKNKSALTREYKKLERKLPYHVDESNKRIEEDDESN</sequence>
<dbReference type="InterPro" id="IPR027417">
    <property type="entry name" value="P-loop_NTPase"/>
</dbReference>
<reference evidence="5 6" key="1">
    <citation type="submission" date="2019-01" db="EMBL/GenBank/DDBJ databases">
        <title>Genomes sequencing and comparative genomics of infectious freshwater microsporidia, Cucumispora dikerogammari and Thelohania contejeani.</title>
        <authorList>
            <person name="Cormier A."/>
            <person name="Giraud I."/>
            <person name="Wattier R."/>
            <person name="Teixeira M."/>
            <person name="Grandjean F."/>
            <person name="Rigaud T."/>
            <person name="Cordaux R."/>
        </authorList>
    </citation>
    <scope>NUCLEOTIDE SEQUENCE [LARGE SCALE GENOMIC DNA]</scope>
    <source>
        <strain evidence="5">T1</strain>
        <tissue evidence="5">Spores</tissue>
    </source>
</reference>
<dbReference type="PANTHER" id="PTHR23389">
    <property type="entry name" value="CHROMOSOME TRANSMISSION FIDELITY FACTOR 18"/>
    <property type="match status" value="1"/>
</dbReference>
<dbReference type="InterPro" id="IPR013725">
    <property type="entry name" value="DNA_replication_fac_RFC1_C"/>
</dbReference>
<dbReference type="SUPFAM" id="SSF48019">
    <property type="entry name" value="post-AAA+ oligomerization domain-like"/>
    <property type="match status" value="1"/>
</dbReference>